<dbReference type="STRING" id="1434232.MAIT1_04322"/>
<dbReference type="InterPro" id="IPR006664">
    <property type="entry name" value="OMP_bac"/>
</dbReference>
<proteinExistence type="predicted"/>
<dbReference type="CDD" id="cd07185">
    <property type="entry name" value="OmpA_C-like"/>
    <property type="match status" value="1"/>
</dbReference>
<gene>
    <name evidence="6" type="ORF">MAIT1_04322</name>
</gene>
<dbReference type="GO" id="GO:0009279">
    <property type="term" value="C:cell outer membrane"/>
    <property type="evidence" value="ECO:0007669"/>
    <property type="project" value="UniProtKB-SubCell"/>
</dbReference>
<organism evidence="6 7">
    <name type="scientific">Magnetofaba australis IT-1</name>
    <dbReference type="NCBI Taxonomy" id="1434232"/>
    <lineage>
        <taxon>Bacteria</taxon>
        <taxon>Pseudomonadati</taxon>
        <taxon>Pseudomonadota</taxon>
        <taxon>Magnetococcia</taxon>
        <taxon>Magnetococcales</taxon>
        <taxon>Magnetococcaceae</taxon>
        <taxon>Magnetofaba</taxon>
    </lineage>
</organism>
<comment type="caution">
    <text evidence="6">The sequence shown here is derived from an EMBL/GenBank/DDBJ whole genome shotgun (WGS) entry which is preliminary data.</text>
</comment>
<dbReference type="Proteomes" id="UP000194003">
    <property type="component" value="Unassembled WGS sequence"/>
</dbReference>
<keyword evidence="3" id="KW-0998">Cell outer membrane</keyword>
<name>A0A1Y2K7Q7_9PROT</name>
<evidence type="ECO:0000256" key="4">
    <source>
        <dbReference type="PROSITE-ProRule" id="PRU00473"/>
    </source>
</evidence>
<dbReference type="PRINTS" id="PR01021">
    <property type="entry name" value="OMPADOMAIN"/>
</dbReference>
<comment type="subcellular location">
    <subcellularLocation>
        <location evidence="1">Cell outer membrane</location>
    </subcellularLocation>
</comment>
<feature type="domain" description="OmpA-like" evidence="5">
    <location>
        <begin position="177"/>
        <end position="291"/>
    </location>
</feature>
<evidence type="ECO:0000313" key="6">
    <source>
        <dbReference type="EMBL" id="OSM04412.1"/>
    </source>
</evidence>
<dbReference type="PANTHER" id="PTHR30329:SF21">
    <property type="entry name" value="LIPOPROTEIN YIAD-RELATED"/>
    <property type="match status" value="1"/>
</dbReference>
<evidence type="ECO:0000259" key="5">
    <source>
        <dbReference type="PROSITE" id="PS51123"/>
    </source>
</evidence>
<dbReference type="PANTHER" id="PTHR30329">
    <property type="entry name" value="STATOR ELEMENT OF FLAGELLAR MOTOR COMPLEX"/>
    <property type="match status" value="1"/>
</dbReference>
<dbReference type="InterPro" id="IPR036737">
    <property type="entry name" value="OmpA-like_sf"/>
</dbReference>
<keyword evidence="2 4" id="KW-0472">Membrane</keyword>
<evidence type="ECO:0000256" key="1">
    <source>
        <dbReference type="ARBA" id="ARBA00004442"/>
    </source>
</evidence>
<sequence>MTEQEREVVDFSERLKRVRNLPSFYYILHQVTTAATNSMRIDHLRITYDANKTPIVELEGRVLGGFAEASQNFSNFVRRLKEMRYQVDERYAKSDLEWIDYKLKLSRPLKPKPKSFVVLMENLDGKVGAILVENNTGQQRVDQANAAVGMDDADAVLEEPFVMKSSEIEAEFGGALQTLPEKPVKFVLYFKSGGAELTDASQRELPIILRTVRERTAPNVSITGHSDKVGNEDYNYRLSLKRAQLVRDLVIEEGVEEKLVEVESHGENNPLVPTPDNVAEPRNRRVEVYVR</sequence>
<dbReference type="Pfam" id="PF00691">
    <property type="entry name" value="OmpA"/>
    <property type="match status" value="1"/>
</dbReference>
<accession>A0A1Y2K7Q7</accession>
<evidence type="ECO:0000256" key="3">
    <source>
        <dbReference type="ARBA" id="ARBA00023237"/>
    </source>
</evidence>
<dbReference type="InterPro" id="IPR050330">
    <property type="entry name" value="Bact_OuterMem_StrucFunc"/>
</dbReference>
<evidence type="ECO:0000256" key="2">
    <source>
        <dbReference type="ARBA" id="ARBA00023136"/>
    </source>
</evidence>
<dbReference type="PROSITE" id="PS51123">
    <property type="entry name" value="OMPA_2"/>
    <property type="match status" value="1"/>
</dbReference>
<dbReference type="InterPro" id="IPR006665">
    <property type="entry name" value="OmpA-like"/>
</dbReference>
<dbReference type="EMBL" id="LVJN01000019">
    <property type="protein sequence ID" value="OSM04412.1"/>
    <property type="molecule type" value="Genomic_DNA"/>
</dbReference>
<protein>
    <submittedName>
        <fullName evidence="6">Putative OmpA/MotB domain-containing protein</fullName>
    </submittedName>
</protein>
<dbReference type="AlphaFoldDB" id="A0A1Y2K7Q7"/>
<dbReference type="Gene3D" id="3.30.1330.60">
    <property type="entry name" value="OmpA-like domain"/>
    <property type="match status" value="1"/>
</dbReference>
<keyword evidence="7" id="KW-1185">Reference proteome</keyword>
<evidence type="ECO:0000313" key="7">
    <source>
        <dbReference type="Proteomes" id="UP000194003"/>
    </source>
</evidence>
<dbReference type="SUPFAM" id="SSF103088">
    <property type="entry name" value="OmpA-like"/>
    <property type="match status" value="1"/>
</dbReference>
<reference evidence="6 7" key="1">
    <citation type="journal article" date="2016" name="BMC Genomics">
        <title>Combined genomic and structural analyses of a cultured magnetotactic bacterium reveals its niche adaptation to a dynamic environment.</title>
        <authorList>
            <person name="Araujo A.C."/>
            <person name="Morillo V."/>
            <person name="Cypriano J."/>
            <person name="Teixeira L.C."/>
            <person name="Leao P."/>
            <person name="Lyra S."/>
            <person name="Almeida L.G."/>
            <person name="Bazylinski D.A."/>
            <person name="Vasconcellos A.T."/>
            <person name="Abreu F."/>
            <person name="Lins U."/>
        </authorList>
    </citation>
    <scope>NUCLEOTIDE SEQUENCE [LARGE SCALE GENOMIC DNA]</scope>
    <source>
        <strain evidence="6 7">IT-1</strain>
    </source>
</reference>